<dbReference type="OrthoDB" id="1451448at2"/>
<accession>A0A5R8M4G3</accession>
<sequence length="136" mass="15968">MIWKVWCPILVILLLIGCNKEDLPIGDPQEAILGRWQITHLGNGSNPPEYDGNGSFIEYLPDSIMRIGNPGEEIIVQRYWFQNSLLMHESSYIDVIDRDTLTFIDSFKYEFQNRNRLRLDWQVNAIFTTSIYKRID</sequence>
<protein>
    <recommendedName>
        <fullName evidence="3">Lipocalin-like domain-containing protein</fullName>
    </recommendedName>
</protein>
<organism evidence="1 2">
    <name type="scientific">Maribacter aurantiacus</name>
    <dbReference type="NCBI Taxonomy" id="1882343"/>
    <lineage>
        <taxon>Bacteria</taxon>
        <taxon>Pseudomonadati</taxon>
        <taxon>Bacteroidota</taxon>
        <taxon>Flavobacteriia</taxon>
        <taxon>Flavobacteriales</taxon>
        <taxon>Flavobacteriaceae</taxon>
        <taxon>Maribacter</taxon>
    </lineage>
</organism>
<dbReference type="AlphaFoldDB" id="A0A5R8M4G3"/>
<evidence type="ECO:0000313" key="1">
    <source>
        <dbReference type="EMBL" id="TLF44463.1"/>
    </source>
</evidence>
<dbReference type="Proteomes" id="UP000308382">
    <property type="component" value="Unassembled WGS sequence"/>
</dbReference>
<gene>
    <name evidence="1" type="ORF">FEK29_11670</name>
</gene>
<reference evidence="1 2" key="1">
    <citation type="journal article" date="2017" name="Int. J. Syst. Evol. Microbiol.">
        <title>Maripseudobacter aurantiacus gen. nov., sp. nov., a novel member of the family Flavobacteriaceae isolated from a sedimentation basin.</title>
        <authorList>
            <person name="Chen C."/>
            <person name="Su Y."/>
            <person name="Tao T."/>
            <person name="Fu G."/>
            <person name="Zhang C."/>
            <person name="Sun C."/>
            <person name="Zhang X."/>
            <person name="Wu M."/>
        </authorList>
    </citation>
    <scope>NUCLEOTIDE SEQUENCE [LARGE SCALE GENOMIC DNA]</scope>
    <source>
        <strain evidence="2">CDA4</strain>
    </source>
</reference>
<keyword evidence="2" id="KW-1185">Reference proteome</keyword>
<dbReference type="EMBL" id="VBUK01000006">
    <property type="protein sequence ID" value="TLF44463.1"/>
    <property type="molecule type" value="Genomic_DNA"/>
</dbReference>
<proteinExistence type="predicted"/>
<name>A0A5R8M4G3_9FLAO</name>
<dbReference type="RefSeq" id="WP_138258612.1">
    <property type="nucleotide sequence ID" value="NZ_VBUK01000006.1"/>
</dbReference>
<dbReference type="PROSITE" id="PS51257">
    <property type="entry name" value="PROKAR_LIPOPROTEIN"/>
    <property type="match status" value="1"/>
</dbReference>
<comment type="caution">
    <text evidence="1">The sequence shown here is derived from an EMBL/GenBank/DDBJ whole genome shotgun (WGS) entry which is preliminary data.</text>
</comment>
<evidence type="ECO:0000313" key="2">
    <source>
        <dbReference type="Proteomes" id="UP000308382"/>
    </source>
</evidence>
<evidence type="ECO:0008006" key="3">
    <source>
        <dbReference type="Google" id="ProtNLM"/>
    </source>
</evidence>